<feature type="transmembrane region" description="Helical" evidence="2">
    <location>
        <begin position="248"/>
        <end position="268"/>
    </location>
</feature>
<evidence type="ECO:0000256" key="1">
    <source>
        <dbReference type="SAM" id="MobiDB-lite"/>
    </source>
</evidence>
<feature type="transmembrane region" description="Helical" evidence="2">
    <location>
        <begin position="446"/>
        <end position="468"/>
    </location>
</feature>
<keyword evidence="4" id="KW-1185">Reference proteome</keyword>
<evidence type="ECO:0000313" key="3">
    <source>
        <dbReference type="EMBL" id="CAE7202437.1"/>
    </source>
</evidence>
<keyword evidence="2" id="KW-0472">Membrane</keyword>
<feature type="transmembrane region" description="Helical" evidence="2">
    <location>
        <begin position="155"/>
        <end position="174"/>
    </location>
</feature>
<organism evidence="3 4">
    <name type="scientific">Symbiodinium natans</name>
    <dbReference type="NCBI Taxonomy" id="878477"/>
    <lineage>
        <taxon>Eukaryota</taxon>
        <taxon>Sar</taxon>
        <taxon>Alveolata</taxon>
        <taxon>Dinophyceae</taxon>
        <taxon>Suessiales</taxon>
        <taxon>Symbiodiniaceae</taxon>
        <taxon>Symbiodinium</taxon>
    </lineage>
</organism>
<feature type="transmembrane region" description="Helical" evidence="2">
    <location>
        <begin position="488"/>
        <end position="511"/>
    </location>
</feature>
<keyword evidence="2" id="KW-1133">Transmembrane helix</keyword>
<evidence type="ECO:0000313" key="4">
    <source>
        <dbReference type="Proteomes" id="UP000604046"/>
    </source>
</evidence>
<comment type="caution">
    <text evidence="3">The sequence shown here is derived from an EMBL/GenBank/DDBJ whole genome shotgun (WGS) entry which is preliminary data.</text>
</comment>
<reference evidence="3" key="1">
    <citation type="submission" date="2021-02" db="EMBL/GenBank/DDBJ databases">
        <authorList>
            <person name="Dougan E. K."/>
            <person name="Rhodes N."/>
            <person name="Thang M."/>
            <person name="Chan C."/>
        </authorList>
    </citation>
    <scope>NUCLEOTIDE SEQUENCE</scope>
</reference>
<gene>
    <name evidence="3" type="ORF">SNAT2548_LOCUS6134</name>
</gene>
<feature type="compositionally biased region" description="Basic and acidic residues" evidence="1">
    <location>
        <begin position="17"/>
        <end position="29"/>
    </location>
</feature>
<dbReference type="Proteomes" id="UP000604046">
    <property type="component" value="Unassembled WGS sequence"/>
</dbReference>
<sequence>MAETIGAATAEWTGDAVEDRQQEETAEKMRQQRQQQLLAKWVSEQKVVRPELVRSIYACQALDFVGSAFRGGSVRKLVRLHQKSKATKRIDEFWSHSWQKRPYQKVLCLLFLKNGVAASLTGTLAASMVCIFMRYGFLLVRLSDDINRRGEHLGMLFLCTVTGTLVAVLTLFMWRSSTKVFLDVCCIDQVNVKNKQEGILSLGGILNSCKTLLILWDETYIERLWCVFEIAAFAHRSGKPRTAIKPTLLGKAALATYAGSSALSLLVLEMMHVKYRHVMSYVLSGSFFVTWYLGVASFRSYHYSIEILRRQLQNFRLADTKCNCCMLGHVGSDGRVLPCDREIVESCICNWFGSVEQFELFIVPLLRSTFDNELGQHTFPYIYFLVVFCPVFWTGMDLSAGHRWGSWWAFQFTGYWLGVMPATAKLGLYLSSYFCRPRRYKVCDMLLNLVIVLVMNLCFLAALQAATVLNPKGRWMNQYTKDMNLRGFLLFVAYCIPSVVMFGMPAAFRFVRSRLAGMERNSV</sequence>
<feature type="transmembrane region" description="Helical" evidence="2">
    <location>
        <begin position="106"/>
        <end position="135"/>
    </location>
</feature>
<protein>
    <submittedName>
        <fullName evidence="3">Uncharacterized protein</fullName>
    </submittedName>
</protein>
<proteinExistence type="predicted"/>
<dbReference type="OrthoDB" id="4983at2759"/>
<feature type="transmembrane region" description="Helical" evidence="2">
    <location>
        <begin position="415"/>
        <end position="434"/>
    </location>
</feature>
<evidence type="ECO:0000256" key="2">
    <source>
        <dbReference type="SAM" id="Phobius"/>
    </source>
</evidence>
<keyword evidence="2" id="KW-0812">Transmembrane</keyword>
<feature type="transmembrane region" description="Helical" evidence="2">
    <location>
        <begin position="280"/>
        <end position="301"/>
    </location>
</feature>
<name>A0A812JB33_9DINO</name>
<feature type="transmembrane region" description="Helical" evidence="2">
    <location>
        <begin position="378"/>
        <end position="395"/>
    </location>
</feature>
<feature type="region of interest" description="Disordered" evidence="1">
    <location>
        <begin position="1"/>
        <end position="29"/>
    </location>
</feature>
<dbReference type="EMBL" id="CAJNDS010000402">
    <property type="protein sequence ID" value="CAE7202437.1"/>
    <property type="molecule type" value="Genomic_DNA"/>
</dbReference>
<dbReference type="AlphaFoldDB" id="A0A812JB33"/>
<accession>A0A812JB33</accession>